<gene>
    <name evidence="2" type="ORF">MBJ925_LOCUS23539</name>
</gene>
<evidence type="ECO:0000313" key="3">
    <source>
        <dbReference type="Proteomes" id="UP000663824"/>
    </source>
</evidence>
<name>A0A816U9Q2_9BILA</name>
<protein>
    <submittedName>
        <fullName evidence="2">Uncharacterized protein</fullName>
    </submittedName>
</protein>
<accession>A0A816U9Q2</accession>
<evidence type="ECO:0000313" key="2">
    <source>
        <dbReference type="EMBL" id="CAF2107416.1"/>
    </source>
</evidence>
<feature type="coiled-coil region" evidence="1">
    <location>
        <begin position="68"/>
        <end position="95"/>
    </location>
</feature>
<keyword evidence="1" id="KW-0175">Coiled coil</keyword>
<reference evidence="2" key="1">
    <citation type="submission" date="2021-02" db="EMBL/GenBank/DDBJ databases">
        <authorList>
            <person name="Nowell W R."/>
        </authorList>
    </citation>
    <scope>NUCLEOTIDE SEQUENCE</scope>
</reference>
<dbReference type="Proteomes" id="UP000663824">
    <property type="component" value="Unassembled WGS sequence"/>
</dbReference>
<organism evidence="2 3">
    <name type="scientific">Rotaria magnacalcarata</name>
    <dbReference type="NCBI Taxonomy" id="392030"/>
    <lineage>
        <taxon>Eukaryota</taxon>
        <taxon>Metazoa</taxon>
        <taxon>Spiralia</taxon>
        <taxon>Gnathifera</taxon>
        <taxon>Rotifera</taxon>
        <taxon>Eurotatoria</taxon>
        <taxon>Bdelloidea</taxon>
        <taxon>Philodinida</taxon>
        <taxon>Philodinidae</taxon>
        <taxon>Rotaria</taxon>
    </lineage>
</organism>
<dbReference type="AlphaFoldDB" id="A0A816U9Q2"/>
<sequence length="882" mass="102903">MKAYLHSVKGTLREAECHFIEVDRRFWPMQVQSLMLTQHKLTMNDTDTTSKTATPMEIDTEDQQIACENLLDERLQKMKRQIEYYEKELDEKQSTFIRFTSTIQETIEIHVQTYGIKLLKMKRDLKLALVNYDYDSKMLQREYFQEQPNNYQIEVAKCLSTAKVEVEKSKRTLLELKYRVFYNKPPDSFDSSGTLMPTLNHDDQRLFDKHEKAIQRKKLDLMTVKIAEAETKFYHSLKRFDHELATMWKNHRDLVKNQGMTTTLTNLIENRLKNITDRWRDIYNYRFNNYIRNSYDNLDSINTKEIDQKSSNSGFSSFLIIDAIDQFSEKQLQLLNRGPTYVPPCQTSILSSCHSMYDIVERKYAPLKHQLNSLFSKHHINVTLSLEIQQKISDQFADSFSVPIPSNLRQRALYEDRLILSIRYSLKKKIISFFEELLTISIRSIWEIAKSLKQKHKGYGGQQWQTELNQMVESMNLLLESLKNHESLNLDLYNGLLVDANQIYTLTKGSPNTMPLSDTLSNIYVFVWQKQILKQLQLNNEFFGRYKDQIFFTWNNGNQEQLGSFLQTIRDKSPNVQFQKLIASSVPFLNAFVQNQNGNLFSRIYRRPLIQGYSLPYEVFTSINNYEIYLINQSTSPMLLHNSSELASKTTEFTIDTKHHYYTTTINSVIGSNRTFTASVHDAILVDKIAVNEKEDIIHSHEVQATDDMPPLASLLSCFVRIERCQVYKGIYIPGKNLERNHELQEQATEKEQHKTTLSIETKGTLSLYDADPYLEDNNSMNNMMIIGSPLSQPLNFDTIDLLLQEGQRDTVEVISPAQIHGEESTGVDNKKPKCHGNKKLQRFKRKWRTRGLNEEEIVTLINTKGHDISEQSLNESMINDE</sequence>
<comment type="caution">
    <text evidence="2">The sequence shown here is derived from an EMBL/GenBank/DDBJ whole genome shotgun (WGS) entry which is preliminary data.</text>
</comment>
<dbReference type="EMBL" id="CAJNRE010012107">
    <property type="protein sequence ID" value="CAF2107416.1"/>
    <property type="molecule type" value="Genomic_DNA"/>
</dbReference>
<proteinExistence type="predicted"/>
<evidence type="ECO:0000256" key="1">
    <source>
        <dbReference type="SAM" id="Coils"/>
    </source>
</evidence>